<dbReference type="GO" id="GO:0005975">
    <property type="term" value="P:carbohydrate metabolic process"/>
    <property type="evidence" value="ECO:0007669"/>
    <property type="project" value="InterPro"/>
</dbReference>
<gene>
    <name evidence="6" type="ORF">IAB75_05775</name>
</gene>
<evidence type="ECO:0000256" key="5">
    <source>
        <dbReference type="SAM" id="SignalP"/>
    </source>
</evidence>
<comment type="caution">
    <text evidence="6">The sequence shown here is derived from an EMBL/GenBank/DDBJ whole genome shotgun (WGS) entry which is preliminary data.</text>
</comment>
<dbReference type="EMBL" id="JADILV010000038">
    <property type="protein sequence ID" value="MBO8483606.1"/>
    <property type="molecule type" value="Genomic_DNA"/>
</dbReference>
<dbReference type="Gene3D" id="2.160.20.10">
    <property type="entry name" value="Single-stranded right-handed beta-helix, Pectin lyase-like"/>
    <property type="match status" value="1"/>
</dbReference>
<reference evidence="6" key="2">
    <citation type="journal article" date="2021" name="PeerJ">
        <title>Extensive microbial diversity within the chicken gut microbiome revealed by metagenomics and culture.</title>
        <authorList>
            <person name="Gilroy R."/>
            <person name="Ravi A."/>
            <person name="Getino M."/>
            <person name="Pursley I."/>
            <person name="Horton D.L."/>
            <person name="Alikhan N.F."/>
            <person name="Baker D."/>
            <person name="Gharbi K."/>
            <person name="Hall N."/>
            <person name="Watson M."/>
            <person name="Adriaenssens E.M."/>
            <person name="Foster-Nyarko E."/>
            <person name="Jarju S."/>
            <person name="Secka A."/>
            <person name="Antonio M."/>
            <person name="Oren A."/>
            <person name="Chaudhuri R.R."/>
            <person name="La Ragione R."/>
            <person name="Hildebrand F."/>
            <person name="Pallen M.J."/>
        </authorList>
    </citation>
    <scope>NUCLEOTIDE SEQUENCE</scope>
    <source>
        <strain evidence="6">G3-8215</strain>
    </source>
</reference>
<dbReference type="InterPro" id="IPR011050">
    <property type="entry name" value="Pectin_lyase_fold/virulence"/>
</dbReference>
<keyword evidence="2 4" id="KW-0378">Hydrolase</keyword>
<reference evidence="6" key="1">
    <citation type="submission" date="2020-10" db="EMBL/GenBank/DDBJ databases">
        <authorList>
            <person name="Gilroy R."/>
        </authorList>
    </citation>
    <scope>NUCLEOTIDE SEQUENCE</scope>
    <source>
        <strain evidence="6">G3-8215</strain>
    </source>
</reference>
<dbReference type="SMART" id="SM00710">
    <property type="entry name" value="PbH1"/>
    <property type="match status" value="4"/>
</dbReference>
<dbReference type="GO" id="GO:0004650">
    <property type="term" value="F:polygalacturonase activity"/>
    <property type="evidence" value="ECO:0007669"/>
    <property type="project" value="InterPro"/>
</dbReference>
<evidence type="ECO:0000313" key="7">
    <source>
        <dbReference type="Proteomes" id="UP000725002"/>
    </source>
</evidence>
<name>A0A940DTQ2_9BACT</name>
<proteinExistence type="inferred from homology"/>
<dbReference type="InterPro" id="IPR006626">
    <property type="entry name" value="PbH1"/>
</dbReference>
<comment type="similarity">
    <text evidence="1 4">Belongs to the glycosyl hydrolase 28 family.</text>
</comment>
<dbReference type="Proteomes" id="UP000725002">
    <property type="component" value="Unassembled WGS sequence"/>
</dbReference>
<evidence type="ECO:0000256" key="3">
    <source>
        <dbReference type="ARBA" id="ARBA00023295"/>
    </source>
</evidence>
<sequence>MKRLLLISLLLFACMQIMPAAVFDVTRFGALGNGSDLDTKAIQAAIDKCHSAGGGRVYVPAGTYIVGTLNLKSNVEFYLENGAVLKATTDLSQYQRHNAELAGIFYTEKSDNVSIIGNGCIDGNGMSFMEPGKEKVIGDYEKKFTRQGLEFRKVTGEHGDGPLYPKDRYHQMIVFSECTDITLSDFKCKDSPYWCFVIVHCEGVKIHGLYIDNDLLIPNGDGIDVISCSDVTISDCRIYAGDDAIVLAGYGWHHGDPGFKNIRKPSRNIKVDNCILQSRSSGIRIGGNDLNSMSDYSFSNISIFDSNRGINISVSDSSSLENMTFNNIHIETRLHTGDWWGQGEPIKISAMVLLPDRQEIGVIRNLFFNNITCTGENSIIMIADKQTQLQNIYFNNFEFILRKSAIEDVAGGNYDLRLNAYPDKSLYATDIPAVYIENAANVYFNQGNIGWKGADKPYHTYAIDAVDVDGLRISNTTACPSPAHPELPALRTRDCTGVHDGILR</sequence>
<dbReference type="InterPro" id="IPR012334">
    <property type="entry name" value="Pectin_lyas_fold"/>
</dbReference>
<protein>
    <submittedName>
        <fullName evidence="6">Right-handed parallel beta-helix repeat-containing protein</fullName>
    </submittedName>
</protein>
<dbReference type="PANTHER" id="PTHR31339">
    <property type="entry name" value="PECTIN LYASE-RELATED"/>
    <property type="match status" value="1"/>
</dbReference>
<evidence type="ECO:0000313" key="6">
    <source>
        <dbReference type="EMBL" id="MBO8483606.1"/>
    </source>
</evidence>
<evidence type="ECO:0000256" key="2">
    <source>
        <dbReference type="ARBA" id="ARBA00022801"/>
    </source>
</evidence>
<dbReference type="SUPFAM" id="SSF51126">
    <property type="entry name" value="Pectin lyase-like"/>
    <property type="match status" value="1"/>
</dbReference>
<evidence type="ECO:0000256" key="4">
    <source>
        <dbReference type="RuleBase" id="RU361169"/>
    </source>
</evidence>
<dbReference type="Pfam" id="PF00295">
    <property type="entry name" value="Glyco_hydro_28"/>
    <property type="match status" value="1"/>
</dbReference>
<dbReference type="PANTHER" id="PTHR31339:SF9">
    <property type="entry name" value="PLASMIN AND FIBRONECTIN-BINDING PROTEIN A"/>
    <property type="match status" value="1"/>
</dbReference>
<keyword evidence="3 4" id="KW-0326">Glycosidase</keyword>
<feature type="signal peptide" evidence="5">
    <location>
        <begin position="1"/>
        <end position="20"/>
    </location>
</feature>
<dbReference type="AlphaFoldDB" id="A0A940DTQ2"/>
<evidence type="ECO:0000256" key="1">
    <source>
        <dbReference type="ARBA" id="ARBA00008834"/>
    </source>
</evidence>
<dbReference type="InterPro" id="IPR051801">
    <property type="entry name" value="GH28_Enzymes"/>
</dbReference>
<organism evidence="6 7">
    <name type="scientific">Candidatus Cryptobacteroides avicola</name>
    <dbReference type="NCBI Taxonomy" id="2840757"/>
    <lineage>
        <taxon>Bacteria</taxon>
        <taxon>Pseudomonadati</taxon>
        <taxon>Bacteroidota</taxon>
        <taxon>Bacteroidia</taxon>
        <taxon>Bacteroidales</taxon>
        <taxon>Candidatus Cryptobacteroides</taxon>
    </lineage>
</organism>
<accession>A0A940DTQ2</accession>
<keyword evidence="5" id="KW-0732">Signal</keyword>
<feature type="chain" id="PRO_5038126511" evidence="5">
    <location>
        <begin position="21"/>
        <end position="504"/>
    </location>
</feature>
<dbReference type="InterPro" id="IPR000743">
    <property type="entry name" value="Glyco_hydro_28"/>
</dbReference>